<dbReference type="EMBL" id="GBRH01210902">
    <property type="protein sequence ID" value="JAD86993.1"/>
    <property type="molecule type" value="Transcribed_RNA"/>
</dbReference>
<dbReference type="AlphaFoldDB" id="A0A0A9DJY5"/>
<evidence type="ECO:0000313" key="1">
    <source>
        <dbReference type="EMBL" id="JAD86993.1"/>
    </source>
</evidence>
<accession>A0A0A9DJY5</accession>
<reference evidence="1" key="2">
    <citation type="journal article" date="2015" name="Data Brief">
        <title>Shoot transcriptome of the giant reed, Arundo donax.</title>
        <authorList>
            <person name="Barrero R.A."/>
            <person name="Guerrero F.D."/>
            <person name="Moolhuijzen P."/>
            <person name="Goolsby J.A."/>
            <person name="Tidwell J."/>
            <person name="Bellgard S.E."/>
            <person name="Bellgard M.I."/>
        </authorList>
    </citation>
    <scope>NUCLEOTIDE SEQUENCE</scope>
    <source>
        <tissue evidence="1">Shoot tissue taken approximately 20 cm above the soil surface</tissue>
    </source>
</reference>
<organism evidence="1">
    <name type="scientific">Arundo donax</name>
    <name type="common">Giant reed</name>
    <name type="synonym">Donax arundinaceus</name>
    <dbReference type="NCBI Taxonomy" id="35708"/>
    <lineage>
        <taxon>Eukaryota</taxon>
        <taxon>Viridiplantae</taxon>
        <taxon>Streptophyta</taxon>
        <taxon>Embryophyta</taxon>
        <taxon>Tracheophyta</taxon>
        <taxon>Spermatophyta</taxon>
        <taxon>Magnoliopsida</taxon>
        <taxon>Liliopsida</taxon>
        <taxon>Poales</taxon>
        <taxon>Poaceae</taxon>
        <taxon>PACMAD clade</taxon>
        <taxon>Arundinoideae</taxon>
        <taxon>Arundineae</taxon>
        <taxon>Arundo</taxon>
    </lineage>
</organism>
<protein>
    <submittedName>
        <fullName evidence="1">Uncharacterized protein</fullName>
    </submittedName>
</protein>
<reference evidence="1" key="1">
    <citation type="submission" date="2014-09" db="EMBL/GenBank/DDBJ databases">
        <authorList>
            <person name="Magalhaes I.L.F."/>
            <person name="Oliveira U."/>
            <person name="Santos F.R."/>
            <person name="Vidigal T.H.D.A."/>
            <person name="Brescovit A.D."/>
            <person name="Santos A.J."/>
        </authorList>
    </citation>
    <scope>NUCLEOTIDE SEQUENCE</scope>
    <source>
        <tissue evidence="1">Shoot tissue taken approximately 20 cm above the soil surface</tissue>
    </source>
</reference>
<name>A0A0A9DJY5_ARUDO</name>
<proteinExistence type="predicted"/>
<sequence>MAMPRRPSPYPPLCRWSSVHLHQQPIALPCEPDAMLPLILTPLPTLSHAIAVWWGKGVAGGCGSEQPPERSERRCALLAAMG</sequence>